<dbReference type="GO" id="GO:0050660">
    <property type="term" value="F:flavin adenine dinucleotide binding"/>
    <property type="evidence" value="ECO:0007669"/>
    <property type="project" value="InterPro"/>
</dbReference>
<dbReference type="EMBL" id="VAFM01000001">
    <property type="protein sequence ID" value="TKW61952.1"/>
    <property type="molecule type" value="Genomic_DNA"/>
</dbReference>
<dbReference type="SMART" id="SM01091">
    <property type="entry name" value="CorC_HlyC"/>
    <property type="match status" value="1"/>
</dbReference>
<evidence type="ECO:0000256" key="2">
    <source>
        <dbReference type="ARBA" id="ARBA00022737"/>
    </source>
</evidence>
<protein>
    <submittedName>
        <fullName evidence="6">CBS domain-containing protein</fullName>
    </submittedName>
</protein>
<dbReference type="InterPro" id="IPR016169">
    <property type="entry name" value="FAD-bd_PCMH_sub2"/>
</dbReference>
<comment type="similarity">
    <text evidence="1">Belongs to the UPF0053 family. Hemolysin C subfamily.</text>
</comment>
<dbReference type="PROSITE" id="PS51371">
    <property type="entry name" value="CBS"/>
    <property type="match status" value="2"/>
</dbReference>
<feature type="domain" description="CBS" evidence="5">
    <location>
        <begin position="125"/>
        <end position="182"/>
    </location>
</feature>
<dbReference type="InterPro" id="IPR005170">
    <property type="entry name" value="Transptr-assoc_dom"/>
</dbReference>
<dbReference type="Proteomes" id="UP000320948">
    <property type="component" value="Unassembled WGS sequence"/>
</dbReference>
<dbReference type="Gene3D" id="3.10.580.10">
    <property type="entry name" value="CBS-domain"/>
    <property type="match status" value="1"/>
</dbReference>
<dbReference type="SUPFAM" id="SSF56176">
    <property type="entry name" value="FAD-binding/transporter-associated domain-like"/>
    <property type="match status" value="1"/>
</dbReference>
<evidence type="ECO:0000256" key="3">
    <source>
        <dbReference type="ARBA" id="ARBA00023122"/>
    </source>
</evidence>
<dbReference type="CDD" id="cd04590">
    <property type="entry name" value="CBS_pair_CorC_HlyC_assoc"/>
    <property type="match status" value="1"/>
</dbReference>
<reference evidence="6 7" key="1">
    <citation type="journal article" date="2017" name="Nat. Commun.">
        <title>In situ click chemistry generation of cyclooxygenase-2 inhibitors.</title>
        <authorList>
            <person name="Bhardwaj A."/>
            <person name="Kaur J."/>
            <person name="Wuest M."/>
            <person name="Wuest F."/>
        </authorList>
    </citation>
    <scope>NUCLEOTIDE SEQUENCE [LARGE SCALE GENOMIC DNA]</scope>
    <source>
        <strain evidence="6">S2_018_000_R2_106</strain>
    </source>
</reference>
<dbReference type="AlphaFoldDB" id="A0A6N4RD81"/>
<evidence type="ECO:0000259" key="5">
    <source>
        <dbReference type="PROSITE" id="PS51371"/>
    </source>
</evidence>
<dbReference type="InterPro" id="IPR044751">
    <property type="entry name" value="Ion_transp-like_CBS"/>
</dbReference>
<evidence type="ECO:0000313" key="7">
    <source>
        <dbReference type="Proteomes" id="UP000320948"/>
    </source>
</evidence>
<dbReference type="InterPro" id="IPR051676">
    <property type="entry name" value="UPF0053_domain"/>
</dbReference>
<sequence length="273" mass="30070">MFESLRKAFSRVKKAAELSPHIDDLYAAFEEREGDAPLKRHERELLENTLAFSAITADDVGMPRADIVGIPHTADFATVLKAFQDSYHSRLPVMGADLDDIKGLVTLKDVIALLGREQDFDMGKLVRPVTFVPESMPLPRVLHIMKRTRVPLVMVSDEFGGTSGLITLKDIMEEILGDFEDEHEDGKGPGLTSLGNKRYRVQGDYALEDLDSQLNTDLATAYDDVETIGGAVMREAKTVPVKGQTFRLSGGVHVTVTGSDGRRVLSVDVKLED</sequence>
<dbReference type="PANTHER" id="PTHR43099">
    <property type="entry name" value="UPF0053 PROTEIN YRKA"/>
    <property type="match status" value="1"/>
</dbReference>
<dbReference type="Gene3D" id="3.30.465.10">
    <property type="match status" value="1"/>
</dbReference>
<dbReference type="Pfam" id="PF03471">
    <property type="entry name" value="CorC_HlyC"/>
    <property type="match status" value="1"/>
</dbReference>
<gene>
    <name evidence="6" type="ORF">DI628_04845</name>
</gene>
<dbReference type="InterPro" id="IPR036318">
    <property type="entry name" value="FAD-bd_PCMH-like_sf"/>
</dbReference>
<evidence type="ECO:0000256" key="4">
    <source>
        <dbReference type="PROSITE-ProRule" id="PRU00703"/>
    </source>
</evidence>
<evidence type="ECO:0000313" key="6">
    <source>
        <dbReference type="EMBL" id="TKW61952.1"/>
    </source>
</evidence>
<name>A0A6N4RD81_BLAVI</name>
<keyword evidence="2" id="KW-0677">Repeat</keyword>
<dbReference type="InterPro" id="IPR000644">
    <property type="entry name" value="CBS_dom"/>
</dbReference>
<dbReference type="PANTHER" id="PTHR43099:SF5">
    <property type="entry name" value="HLYC_CORC FAMILY TRANSPORTER"/>
    <property type="match status" value="1"/>
</dbReference>
<proteinExistence type="inferred from homology"/>
<dbReference type="SUPFAM" id="SSF54631">
    <property type="entry name" value="CBS-domain pair"/>
    <property type="match status" value="1"/>
</dbReference>
<dbReference type="Pfam" id="PF00571">
    <property type="entry name" value="CBS"/>
    <property type="match status" value="2"/>
</dbReference>
<comment type="caution">
    <text evidence="6">The sequence shown here is derived from an EMBL/GenBank/DDBJ whole genome shotgun (WGS) entry which is preliminary data.</text>
</comment>
<feature type="domain" description="CBS" evidence="5">
    <location>
        <begin position="62"/>
        <end position="120"/>
    </location>
</feature>
<dbReference type="SMART" id="SM00116">
    <property type="entry name" value="CBS"/>
    <property type="match status" value="2"/>
</dbReference>
<evidence type="ECO:0000256" key="1">
    <source>
        <dbReference type="ARBA" id="ARBA00006446"/>
    </source>
</evidence>
<organism evidence="6 7">
    <name type="scientific">Blastochloris viridis</name>
    <name type="common">Rhodopseudomonas viridis</name>
    <dbReference type="NCBI Taxonomy" id="1079"/>
    <lineage>
        <taxon>Bacteria</taxon>
        <taxon>Pseudomonadati</taxon>
        <taxon>Pseudomonadota</taxon>
        <taxon>Alphaproteobacteria</taxon>
        <taxon>Hyphomicrobiales</taxon>
        <taxon>Blastochloridaceae</taxon>
        <taxon>Blastochloris</taxon>
    </lineage>
</organism>
<dbReference type="InterPro" id="IPR046342">
    <property type="entry name" value="CBS_dom_sf"/>
</dbReference>
<accession>A0A6N4RD81</accession>
<keyword evidence="3 4" id="KW-0129">CBS domain</keyword>